<evidence type="ECO:0000256" key="9">
    <source>
        <dbReference type="ARBA" id="ARBA00025475"/>
    </source>
</evidence>
<evidence type="ECO:0000313" key="15">
    <source>
        <dbReference type="EMBL" id="WFR89905.1"/>
    </source>
</evidence>
<name>A0AAJ5ZXT5_LIMFE</name>
<dbReference type="PANTHER" id="PTHR21235">
    <property type="entry name" value="IMIDAZOLE GLYCEROL PHOSPHATE SYNTHASE SUBUNIT HISF/H IGP SYNTHASE SUBUNIT HISF/H"/>
    <property type="match status" value="1"/>
</dbReference>
<comment type="catalytic activity">
    <reaction evidence="13">
        <text>5-[(5-phospho-1-deoxy-D-ribulos-1-ylimino)methylamino]-1-(5-phospho-beta-D-ribosyl)imidazole-4-carboxamide + L-glutamine = D-erythro-1-(imidazol-4-yl)glycerol 3-phosphate + 5-amino-1-(5-phospho-beta-D-ribosyl)imidazole-4-carboxamide + L-glutamate + H(+)</text>
        <dbReference type="Rhea" id="RHEA:24793"/>
        <dbReference type="ChEBI" id="CHEBI:15378"/>
        <dbReference type="ChEBI" id="CHEBI:29985"/>
        <dbReference type="ChEBI" id="CHEBI:58278"/>
        <dbReference type="ChEBI" id="CHEBI:58359"/>
        <dbReference type="ChEBI" id="CHEBI:58475"/>
        <dbReference type="ChEBI" id="CHEBI:58525"/>
        <dbReference type="EC" id="4.3.2.10"/>
    </reaction>
</comment>
<dbReference type="GO" id="GO:0000105">
    <property type="term" value="P:L-histidine biosynthetic process"/>
    <property type="evidence" value="ECO:0007669"/>
    <property type="project" value="UniProtKB-KW"/>
</dbReference>
<dbReference type="InterPro" id="IPR011060">
    <property type="entry name" value="RibuloseP-bd_barrel"/>
</dbReference>
<dbReference type="SUPFAM" id="SSF51366">
    <property type="entry name" value="Ribulose-phoshate binding barrel"/>
    <property type="match status" value="1"/>
</dbReference>
<evidence type="ECO:0000256" key="7">
    <source>
        <dbReference type="ARBA" id="ARBA00023102"/>
    </source>
</evidence>
<dbReference type="EC" id="4.3.2.10" evidence="4"/>
<keyword evidence="6 14" id="KW-0028">Amino-acid biosynthesis</keyword>
<evidence type="ECO:0000313" key="16">
    <source>
        <dbReference type="Proteomes" id="UP001218104"/>
    </source>
</evidence>
<organism evidence="15 16">
    <name type="scientific">Limosilactobacillus fermentum</name>
    <name type="common">Lactobacillus fermentum</name>
    <dbReference type="NCBI Taxonomy" id="1613"/>
    <lineage>
        <taxon>Bacteria</taxon>
        <taxon>Bacillati</taxon>
        <taxon>Bacillota</taxon>
        <taxon>Bacilli</taxon>
        <taxon>Lactobacillales</taxon>
        <taxon>Lactobacillaceae</taxon>
        <taxon>Limosilactobacillus</taxon>
    </lineage>
</organism>
<dbReference type="AlphaFoldDB" id="A0AAJ5ZXT5"/>
<dbReference type="RefSeq" id="WP_278319286.1">
    <property type="nucleotide sequence ID" value="NZ_CP053314.1"/>
</dbReference>
<protein>
    <recommendedName>
        <fullName evidence="5">Imidazole glycerol phosphate synthase subunit HisF</fullName>
        <ecNumber evidence="4">4.3.2.10</ecNumber>
    </recommendedName>
    <alternativeName>
        <fullName evidence="10">IGP synthase cyclase subunit</fullName>
    </alternativeName>
    <alternativeName>
        <fullName evidence="11">IGP synthase subunit HisF</fullName>
    </alternativeName>
    <alternativeName>
        <fullName evidence="12">ImGP synthase subunit HisF</fullName>
    </alternativeName>
</protein>
<dbReference type="EMBL" id="CP121468">
    <property type="protein sequence ID" value="WFR89905.1"/>
    <property type="molecule type" value="Genomic_DNA"/>
</dbReference>
<sequence length="262" mass="28018">MLTRRILPCLNVIDGRVKKRLLGSERLLDVGDPVELAFKYQENGADGLVFITDPKQDSSGQELLDMIEAISQQVFMPLTVVCNVRTVAEVKTLLLAGADKVSLNSSAVADPDLISAGARLFGNQCLVTAIDVKTDPTTEQKMVYTHGGAKPTGLEALAWAKQVVSLGSGEFLVTSMDKDGTQDGYDTAFYKELTAAVDVPVIASGGAGKIDDFADVFLNSGVTGALAASVFHFQQLTIAQVKEDLIKNGVPVRWNQTLQRGS</sequence>
<evidence type="ECO:0000256" key="2">
    <source>
        <dbReference type="ARBA" id="ARBA00009667"/>
    </source>
</evidence>
<dbReference type="InterPro" id="IPR006062">
    <property type="entry name" value="His_biosynth"/>
</dbReference>
<dbReference type="Proteomes" id="UP001218104">
    <property type="component" value="Chromosome"/>
</dbReference>
<evidence type="ECO:0000256" key="14">
    <source>
        <dbReference type="RuleBase" id="RU003657"/>
    </source>
</evidence>
<evidence type="ECO:0000256" key="11">
    <source>
        <dbReference type="ARBA" id="ARBA00031409"/>
    </source>
</evidence>
<evidence type="ECO:0000256" key="12">
    <source>
        <dbReference type="ARBA" id="ARBA00032401"/>
    </source>
</evidence>
<comment type="function">
    <text evidence="9">IGPS catalyzes the conversion of PRFAR and glutamine to IGP, AICAR and glutamate. The HisF subunit catalyzes the cyclization activity that produces IGP and AICAR from PRFAR using the ammonia provided by the HisH subunit.</text>
</comment>
<evidence type="ECO:0000256" key="8">
    <source>
        <dbReference type="ARBA" id="ARBA00023239"/>
    </source>
</evidence>
<dbReference type="InterPro" id="IPR004651">
    <property type="entry name" value="HisF"/>
</dbReference>
<evidence type="ECO:0000256" key="13">
    <source>
        <dbReference type="ARBA" id="ARBA00047838"/>
    </source>
</evidence>
<evidence type="ECO:0000256" key="3">
    <source>
        <dbReference type="ARBA" id="ARBA00011152"/>
    </source>
</evidence>
<evidence type="ECO:0000256" key="4">
    <source>
        <dbReference type="ARBA" id="ARBA00012809"/>
    </source>
</evidence>
<dbReference type="GO" id="GO:0000107">
    <property type="term" value="F:imidazoleglycerol-phosphate synthase activity"/>
    <property type="evidence" value="ECO:0007669"/>
    <property type="project" value="InterPro"/>
</dbReference>
<keyword evidence="8" id="KW-0456">Lyase</keyword>
<comment type="similarity">
    <text evidence="2 14">Belongs to the HisA/HisF family.</text>
</comment>
<dbReference type="Gene3D" id="3.20.20.70">
    <property type="entry name" value="Aldolase class I"/>
    <property type="match status" value="1"/>
</dbReference>
<evidence type="ECO:0000256" key="1">
    <source>
        <dbReference type="ARBA" id="ARBA00005091"/>
    </source>
</evidence>
<gene>
    <name evidence="15" type="ORF">P8634_04160</name>
</gene>
<keyword evidence="7 14" id="KW-0368">Histidine biosynthesis</keyword>
<evidence type="ECO:0000256" key="6">
    <source>
        <dbReference type="ARBA" id="ARBA00022605"/>
    </source>
</evidence>
<comment type="subunit">
    <text evidence="3">Heterodimer of HisH and HisF.</text>
</comment>
<dbReference type="InterPro" id="IPR013785">
    <property type="entry name" value="Aldolase_TIM"/>
</dbReference>
<dbReference type="Pfam" id="PF00977">
    <property type="entry name" value="His_biosynth"/>
    <property type="match status" value="1"/>
</dbReference>
<dbReference type="InterPro" id="IPR050064">
    <property type="entry name" value="IGPS_HisA/HisF"/>
</dbReference>
<accession>A0AAJ5ZXT5</accession>
<dbReference type="GO" id="GO:0016829">
    <property type="term" value="F:lyase activity"/>
    <property type="evidence" value="ECO:0007669"/>
    <property type="project" value="UniProtKB-KW"/>
</dbReference>
<reference evidence="15" key="1">
    <citation type="submission" date="2023-04" db="EMBL/GenBank/DDBJ databases">
        <title>Genomic of Limosilactobacillus fermentum MSJK0025.</title>
        <authorList>
            <person name="Yang S."/>
        </authorList>
    </citation>
    <scope>NUCLEOTIDE SEQUENCE</scope>
    <source>
        <strain evidence="15">MSJK0025</strain>
    </source>
</reference>
<dbReference type="CDD" id="cd04731">
    <property type="entry name" value="HisF"/>
    <property type="match status" value="1"/>
</dbReference>
<evidence type="ECO:0000256" key="10">
    <source>
        <dbReference type="ARBA" id="ARBA00030264"/>
    </source>
</evidence>
<comment type="pathway">
    <text evidence="1">Amino-acid biosynthesis; L-histidine biosynthesis; L-histidine from 5-phospho-alpha-D-ribose 1-diphosphate: step 5/9.</text>
</comment>
<proteinExistence type="inferred from homology"/>
<evidence type="ECO:0000256" key="5">
    <source>
        <dbReference type="ARBA" id="ARBA00016318"/>
    </source>
</evidence>
<dbReference type="PANTHER" id="PTHR21235:SF2">
    <property type="entry name" value="IMIDAZOLE GLYCEROL PHOSPHATE SYNTHASE HISHF"/>
    <property type="match status" value="1"/>
</dbReference>